<dbReference type="GO" id="GO:0016829">
    <property type="term" value="F:lyase activity"/>
    <property type="evidence" value="ECO:0007669"/>
    <property type="project" value="UniProtKB-KW"/>
</dbReference>
<organism evidence="1 2">
    <name type="scientific">Chromatium okenii</name>
    <dbReference type="NCBI Taxonomy" id="61644"/>
    <lineage>
        <taxon>Bacteria</taxon>
        <taxon>Pseudomonadati</taxon>
        <taxon>Pseudomonadota</taxon>
        <taxon>Gammaproteobacteria</taxon>
        <taxon>Chromatiales</taxon>
        <taxon>Chromatiaceae</taxon>
        <taxon>Chromatium</taxon>
    </lineage>
</organism>
<dbReference type="AlphaFoldDB" id="A0A2S7XQZ7"/>
<dbReference type="EMBL" id="PPGH01000035">
    <property type="protein sequence ID" value="PQJ96076.1"/>
    <property type="molecule type" value="Genomic_DNA"/>
</dbReference>
<gene>
    <name evidence="1" type="ORF">CXB77_09635</name>
</gene>
<accession>A0A2S7XQZ7</accession>
<dbReference type="InterPro" id="IPR011989">
    <property type="entry name" value="ARM-like"/>
</dbReference>
<dbReference type="Gene3D" id="1.25.10.10">
    <property type="entry name" value="Leucine-rich Repeat Variant"/>
    <property type="match status" value="1"/>
</dbReference>
<keyword evidence="2" id="KW-1185">Reference proteome</keyword>
<dbReference type="SUPFAM" id="SSF48371">
    <property type="entry name" value="ARM repeat"/>
    <property type="match status" value="1"/>
</dbReference>
<dbReference type="OrthoDB" id="7359267at2"/>
<proteinExistence type="predicted"/>
<evidence type="ECO:0000313" key="2">
    <source>
        <dbReference type="Proteomes" id="UP000239936"/>
    </source>
</evidence>
<dbReference type="RefSeq" id="WP_105073714.1">
    <property type="nucleotide sequence ID" value="NZ_PPGH01000035.1"/>
</dbReference>
<name>A0A2S7XQZ7_9GAMM</name>
<dbReference type="InterPro" id="IPR016024">
    <property type="entry name" value="ARM-type_fold"/>
</dbReference>
<dbReference type="Proteomes" id="UP000239936">
    <property type="component" value="Unassembled WGS sequence"/>
</dbReference>
<comment type="caution">
    <text evidence="1">The sequence shown here is derived from an EMBL/GenBank/DDBJ whole genome shotgun (WGS) entry which is preliminary data.</text>
</comment>
<evidence type="ECO:0000313" key="1">
    <source>
        <dbReference type="EMBL" id="PQJ96076.1"/>
    </source>
</evidence>
<sequence>MALTKAALQPTTTDDERQHSRDQAGLLLALADPSSLVRRWAARDLLAYPNASAALVERLLIETEPSVIEVILTTLTRIGDECAVAGLIRCLRTENAMLRNAAIEAMKLLPDEVAPLMGRLLNDADPDVRIFAVDVLESLRHPQVEFWLIHVITEDAHLNVCGAAVDLLGEVGSECARPALLALKQRFTDEPYIQFAADLALTRIAAG</sequence>
<dbReference type="Pfam" id="PF13646">
    <property type="entry name" value="HEAT_2"/>
    <property type="match status" value="2"/>
</dbReference>
<reference evidence="1 2" key="1">
    <citation type="submission" date="2018-01" db="EMBL/GenBank/DDBJ databases">
        <title>The complete genome sequence of Chromatium okenii LaCa, a purple sulfur bacterium with a turbulent life.</title>
        <authorList>
            <person name="Luedin S.M."/>
            <person name="Liechti N."/>
            <person name="Storelli N."/>
            <person name="Danza F."/>
            <person name="Wittwer M."/>
            <person name="Pothier J.F."/>
            <person name="Tonolla M.A."/>
        </authorList>
    </citation>
    <scope>NUCLEOTIDE SEQUENCE [LARGE SCALE GENOMIC DNA]</scope>
    <source>
        <strain evidence="1 2">LaCa</strain>
    </source>
</reference>
<protein>
    <submittedName>
        <fullName evidence="1">PBS lyase</fullName>
    </submittedName>
</protein>
<keyword evidence="1" id="KW-0456">Lyase</keyword>